<accession>D1C118</accession>
<dbReference type="HOGENOM" id="CLU_2426292_0_0_11"/>
<dbReference type="RefSeq" id="WP_012880224.1">
    <property type="nucleotide sequence ID" value="NC_013531.1"/>
</dbReference>
<sequence>MARTAPFPFRDHHDPEVYAPAHNDVVDYLIRQYEEALGDSDKSSTIEDADYNEGRADAYVDALTQLLGVSWDTVNAWRRPSSAPAVEPEQR</sequence>
<dbReference type="Proteomes" id="UP000002255">
    <property type="component" value="Plasmid pXCEL01"/>
</dbReference>
<reference evidence="1 2" key="1">
    <citation type="journal article" date="2010" name="Stand. Genomic Sci.">
        <title>Complete genome sequence of Xylanimonas cellulosilytica type strain (XIL07).</title>
        <authorList>
            <person name="Foster B."/>
            <person name="Pukall R."/>
            <person name="Abt B."/>
            <person name="Nolan M."/>
            <person name="Glavina Del Rio T."/>
            <person name="Chen F."/>
            <person name="Lucas S."/>
            <person name="Tice H."/>
            <person name="Pitluck S."/>
            <person name="Cheng J.-F."/>
            <person name="Chertkov O."/>
            <person name="Brettin T."/>
            <person name="Han C."/>
            <person name="Detter J.C."/>
            <person name="Bruce D."/>
            <person name="Goodwin L."/>
            <person name="Ivanova N."/>
            <person name="Mavromatis K."/>
            <person name="Pati A."/>
            <person name="Mikhailova N."/>
            <person name="Chen A."/>
            <person name="Palaniappan K."/>
            <person name="Land M."/>
            <person name="Hauser L."/>
            <person name="Chang Y.-J."/>
            <person name="Jeffries C.D."/>
            <person name="Chain P."/>
            <person name="Rohde M."/>
            <person name="Goeker M."/>
            <person name="Bristow J."/>
            <person name="Eisen J.A."/>
            <person name="Markowitz V."/>
            <person name="Hugenholtz P."/>
            <person name="Kyrpides N.C."/>
            <person name="Klenk H.-P."/>
            <person name="Lapidus A."/>
        </authorList>
    </citation>
    <scope>NUCLEOTIDE SEQUENCE [LARGE SCALE GENOMIC DNA]</scope>
    <source>
        <strain evidence="2">DSM 15894 / CECT 5975 / LMG 20990 / XIL07</strain>
        <plasmid evidence="2">Plasmid pXCEL01</plasmid>
    </source>
</reference>
<keyword evidence="1" id="KW-0614">Plasmid</keyword>
<evidence type="ECO:0000313" key="1">
    <source>
        <dbReference type="EMBL" id="ACZ32484.1"/>
    </source>
</evidence>
<dbReference type="EMBL" id="CP001822">
    <property type="protein sequence ID" value="ACZ32484.1"/>
    <property type="molecule type" value="Genomic_DNA"/>
</dbReference>
<evidence type="ECO:0000313" key="2">
    <source>
        <dbReference type="Proteomes" id="UP000002255"/>
    </source>
</evidence>
<organism evidence="1 2">
    <name type="scientific">Xylanimonas cellulosilytica (strain DSM 15894 / JCM 12276 / CECT 5975 / KCTC 9989 / LMG 20990 / NBRC 107835 / XIL07)</name>
    <dbReference type="NCBI Taxonomy" id="446471"/>
    <lineage>
        <taxon>Bacteria</taxon>
        <taxon>Bacillati</taxon>
        <taxon>Actinomycetota</taxon>
        <taxon>Actinomycetes</taxon>
        <taxon>Micrococcales</taxon>
        <taxon>Promicromonosporaceae</taxon>
        <taxon>Xylanimonas</taxon>
    </lineage>
</organism>
<proteinExistence type="predicted"/>
<dbReference type="KEGG" id="xce:Xcel_3485"/>
<name>D1C118_XYLCX</name>
<dbReference type="AlphaFoldDB" id="D1C118"/>
<dbReference type="OrthoDB" id="9962557at2"/>
<protein>
    <submittedName>
        <fullName evidence="1">Uncharacterized protein</fullName>
    </submittedName>
</protein>
<gene>
    <name evidence="1" type="ORF">Xcel_3485</name>
</gene>
<geneLocation type="plasmid" evidence="1 2">
    <name>pXCEL01</name>
</geneLocation>
<keyword evidence="2" id="KW-1185">Reference proteome</keyword>